<name>A0A1J8Q9J8_9AGAM</name>
<dbReference type="InterPro" id="IPR035992">
    <property type="entry name" value="Ricin_B-like_lectins"/>
</dbReference>
<dbReference type="Proteomes" id="UP000183567">
    <property type="component" value="Unassembled WGS sequence"/>
</dbReference>
<dbReference type="OrthoDB" id="3210653at2759"/>
<dbReference type="Pfam" id="PF21595">
    <property type="entry name" value="CCL2-like"/>
    <property type="match status" value="1"/>
</dbReference>
<evidence type="ECO:0000313" key="3">
    <source>
        <dbReference type="EMBL" id="OJA18342.1"/>
    </source>
</evidence>
<organism evidence="3 4">
    <name type="scientific">Rhizopogon vesiculosus</name>
    <dbReference type="NCBI Taxonomy" id="180088"/>
    <lineage>
        <taxon>Eukaryota</taxon>
        <taxon>Fungi</taxon>
        <taxon>Dikarya</taxon>
        <taxon>Basidiomycota</taxon>
        <taxon>Agaricomycotina</taxon>
        <taxon>Agaricomycetes</taxon>
        <taxon>Agaricomycetidae</taxon>
        <taxon>Boletales</taxon>
        <taxon>Suillineae</taxon>
        <taxon>Rhizopogonaceae</taxon>
        <taxon>Rhizopogon</taxon>
    </lineage>
</organism>
<feature type="chain" id="PRO_5012204965" description="CCL2-like lectin domain-containing protein" evidence="1">
    <location>
        <begin position="30"/>
        <end position="161"/>
    </location>
</feature>
<dbReference type="CDD" id="cd23715">
    <property type="entry name" value="beta-trefoil_Ricin_CCL2"/>
    <property type="match status" value="1"/>
</dbReference>
<feature type="domain" description="CCL2-like lectin" evidence="2">
    <location>
        <begin position="33"/>
        <end position="156"/>
    </location>
</feature>
<evidence type="ECO:0000259" key="2">
    <source>
        <dbReference type="Pfam" id="PF21595"/>
    </source>
</evidence>
<reference evidence="3 4" key="1">
    <citation type="submission" date="2016-03" db="EMBL/GenBank/DDBJ databases">
        <title>Comparative genomics of the ectomycorrhizal sister species Rhizopogon vinicolor and Rhizopogon vesiculosus (Basidiomycota: Boletales) reveals a divergence of the mating type B locus.</title>
        <authorList>
            <person name="Mujic A.B."/>
            <person name="Kuo A."/>
            <person name="Tritt A."/>
            <person name="Lipzen A."/>
            <person name="Chen C."/>
            <person name="Johnson J."/>
            <person name="Sharma A."/>
            <person name="Barry K."/>
            <person name="Grigoriev I.V."/>
            <person name="Spatafora J.W."/>
        </authorList>
    </citation>
    <scope>NUCLEOTIDE SEQUENCE [LARGE SCALE GENOMIC DNA]</scope>
    <source>
        <strain evidence="3 4">AM-OR11-056</strain>
    </source>
</reference>
<protein>
    <recommendedName>
        <fullName evidence="2">CCL2-like lectin domain-containing protein</fullName>
    </recommendedName>
</protein>
<dbReference type="EMBL" id="LVVM01001540">
    <property type="protein sequence ID" value="OJA18342.1"/>
    <property type="molecule type" value="Genomic_DNA"/>
</dbReference>
<dbReference type="InterPro" id="IPR048746">
    <property type="entry name" value="CCL2-like_lectin"/>
</dbReference>
<evidence type="ECO:0000256" key="1">
    <source>
        <dbReference type="SAM" id="SignalP"/>
    </source>
</evidence>
<feature type="signal peptide" evidence="1">
    <location>
        <begin position="1"/>
        <end position="29"/>
    </location>
</feature>
<dbReference type="Gene3D" id="2.80.10.50">
    <property type="match status" value="1"/>
</dbReference>
<proteinExistence type="predicted"/>
<accession>A0A1J8Q9J8</accession>
<evidence type="ECO:0000313" key="4">
    <source>
        <dbReference type="Proteomes" id="UP000183567"/>
    </source>
</evidence>
<sequence length="161" mass="17183">MSFALSLRSAPGVLFIYLLFLNCLLSVGALPPGVYAIISNVFSAEDEALVITYNGVNQPVTVTVWTDNPTQHWVIGGDDTEPQCVSPESAQDLQPAWGDNFVTVLLAVNYVWTISNHGTGYTIQDGGLTVFWGVADAVDGAGVTIGPGTGDETQRWSFESV</sequence>
<comment type="caution">
    <text evidence="3">The sequence shown here is derived from an EMBL/GenBank/DDBJ whole genome shotgun (WGS) entry which is preliminary data.</text>
</comment>
<dbReference type="SUPFAM" id="SSF50370">
    <property type="entry name" value="Ricin B-like lectins"/>
    <property type="match status" value="1"/>
</dbReference>
<gene>
    <name evidence="3" type="ORF">AZE42_06209</name>
</gene>
<dbReference type="AlphaFoldDB" id="A0A1J8Q9J8"/>
<keyword evidence="1" id="KW-0732">Signal</keyword>
<keyword evidence="4" id="KW-1185">Reference proteome</keyword>